<dbReference type="InterPro" id="IPR008258">
    <property type="entry name" value="Transglycosylase_SLT_dom_1"/>
</dbReference>
<keyword evidence="3 4" id="KW-0732">Signal</keyword>
<evidence type="ECO:0000313" key="7">
    <source>
        <dbReference type="Proteomes" id="UP000248014"/>
    </source>
</evidence>
<dbReference type="PANTHER" id="PTHR37423">
    <property type="entry name" value="SOLUBLE LYTIC MUREIN TRANSGLYCOSYLASE-RELATED"/>
    <property type="match status" value="1"/>
</dbReference>
<evidence type="ECO:0000256" key="2">
    <source>
        <dbReference type="ARBA" id="ARBA00009387"/>
    </source>
</evidence>
<accession>A0A2V3V2W9</accession>
<feature type="signal peptide" evidence="4">
    <location>
        <begin position="1"/>
        <end position="22"/>
    </location>
</feature>
<dbReference type="InterPro" id="IPR008939">
    <property type="entry name" value="Lytic_TGlycosylase_superhlx_U"/>
</dbReference>
<gene>
    <name evidence="6" type="ORF">C7451_107117</name>
</gene>
<dbReference type="SUPFAM" id="SSF48435">
    <property type="entry name" value="Bacterial muramidases"/>
    <property type="match status" value="1"/>
</dbReference>
<feature type="chain" id="PRO_5015966674" evidence="4">
    <location>
        <begin position="23"/>
        <end position="584"/>
    </location>
</feature>
<protein>
    <submittedName>
        <fullName evidence="6">Soluble lytic murein transglycosylase-like protein</fullName>
    </submittedName>
</protein>
<dbReference type="OrthoDB" id="9815002at2"/>
<organism evidence="6 7">
    <name type="scientific">Blastomonas natatoria</name>
    <dbReference type="NCBI Taxonomy" id="34015"/>
    <lineage>
        <taxon>Bacteria</taxon>
        <taxon>Pseudomonadati</taxon>
        <taxon>Pseudomonadota</taxon>
        <taxon>Alphaproteobacteria</taxon>
        <taxon>Sphingomonadales</taxon>
        <taxon>Sphingomonadaceae</taxon>
        <taxon>Blastomonas</taxon>
    </lineage>
</organism>
<evidence type="ECO:0000256" key="1">
    <source>
        <dbReference type="ARBA" id="ARBA00007734"/>
    </source>
</evidence>
<dbReference type="Proteomes" id="UP000248014">
    <property type="component" value="Unassembled WGS sequence"/>
</dbReference>
<dbReference type="CDD" id="cd13401">
    <property type="entry name" value="Slt70-like"/>
    <property type="match status" value="1"/>
</dbReference>
<dbReference type="PROSITE" id="PS51257">
    <property type="entry name" value="PROKAR_LIPOPROTEIN"/>
    <property type="match status" value="1"/>
</dbReference>
<dbReference type="Gene3D" id="1.10.530.10">
    <property type="match status" value="1"/>
</dbReference>
<dbReference type="Pfam" id="PF01464">
    <property type="entry name" value="SLT"/>
    <property type="match status" value="1"/>
</dbReference>
<evidence type="ECO:0000313" key="6">
    <source>
        <dbReference type="EMBL" id="PXW75148.1"/>
    </source>
</evidence>
<evidence type="ECO:0000259" key="5">
    <source>
        <dbReference type="Pfam" id="PF01464"/>
    </source>
</evidence>
<dbReference type="SUPFAM" id="SSF53955">
    <property type="entry name" value="Lysozyme-like"/>
    <property type="match status" value="1"/>
</dbReference>
<dbReference type="PANTHER" id="PTHR37423:SF2">
    <property type="entry name" value="MEMBRANE-BOUND LYTIC MUREIN TRANSGLYCOSYLASE C"/>
    <property type="match status" value="1"/>
</dbReference>
<name>A0A2V3V2W9_9SPHN</name>
<sequence>MLKKALIIAGGAALISCQPAMAEETSYSYFSSRVARTQVPELLSSSDRQYYTEVFAAIRGQKWARAGELLDSRDKGLLHEIARAELYLAANSPRIEMGPLLSLLNAAPELPHAERLATLATKRGATILPDRPQMVRMASFGGLTRRGKPRSISDGTVPPTLAAQIQERIVADDPAGAAAALAEQVDTLSPHARTELQQRVAWSYYLENRDQEALDMARAATLGSGEWLGEAHWTAGLAAWRLGNCAAALQGFEGAAANAWNEEQRAAGYYWASRAATRCRRPDLVQANLRAASQYGETLYGVLAGEQLGLASPAARTPDFSDSDWKDLKDRPNVRRAIALGQIGESTLADQVLRHEAQIAGDRAHDALLRLARDLSMPQTQMWLAHNGPQGSRPDTFARFPSPRWVPIEGWRVDPALVYAHTLQESNFRSDARSPADARGLMQVLPGTAQDMARARGQSVSATDLYQPSVNLEYGQRYLEFLSKRSETQGLLPKIIAAYNAGPLPVSRWNSKVRDNGDPLLFIESIPYWETRAYVGIILRNYWMYEKQAGVNSKSATGLAQGMWPRFPHAGGIELVRLDTVQNN</sequence>
<dbReference type="GO" id="GO:0042597">
    <property type="term" value="C:periplasmic space"/>
    <property type="evidence" value="ECO:0007669"/>
    <property type="project" value="InterPro"/>
</dbReference>
<comment type="caution">
    <text evidence="6">The sequence shown here is derived from an EMBL/GenBank/DDBJ whole genome shotgun (WGS) entry which is preliminary data.</text>
</comment>
<evidence type="ECO:0000256" key="3">
    <source>
        <dbReference type="ARBA" id="ARBA00022729"/>
    </source>
</evidence>
<dbReference type="AlphaFoldDB" id="A0A2V3V2W9"/>
<reference evidence="6 7" key="1">
    <citation type="submission" date="2018-05" db="EMBL/GenBank/DDBJ databases">
        <title>Genomic Encyclopedia of Type Strains, Phase IV (KMG-IV): sequencing the most valuable type-strain genomes for metagenomic binning, comparative biology and taxonomic classification.</title>
        <authorList>
            <person name="Goeker M."/>
        </authorList>
    </citation>
    <scope>NUCLEOTIDE SEQUENCE [LARGE SCALE GENOMIC DNA]</scope>
    <source>
        <strain evidence="6 7">DSM 3183</strain>
    </source>
</reference>
<comment type="similarity">
    <text evidence="2">Belongs to the virb1 family.</text>
</comment>
<dbReference type="GO" id="GO:0004553">
    <property type="term" value="F:hydrolase activity, hydrolyzing O-glycosyl compounds"/>
    <property type="evidence" value="ECO:0007669"/>
    <property type="project" value="InterPro"/>
</dbReference>
<dbReference type="InterPro" id="IPR023346">
    <property type="entry name" value="Lysozyme-like_dom_sf"/>
</dbReference>
<feature type="domain" description="Transglycosylase SLT" evidence="5">
    <location>
        <begin position="411"/>
        <end position="517"/>
    </location>
</feature>
<keyword evidence="7" id="KW-1185">Reference proteome</keyword>
<dbReference type="EMBL" id="QJJM01000007">
    <property type="protein sequence ID" value="PXW75148.1"/>
    <property type="molecule type" value="Genomic_DNA"/>
</dbReference>
<dbReference type="RefSeq" id="WP_110298893.1">
    <property type="nucleotide sequence ID" value="NZ_QJJM01000007.1"/>
</dbReference>
<evidence type="ECO:0000256" key="4">
    <source>
        <dbReference type="SAM" id="SignalP"/>
    </source>
</evidence>
<proteinExistence type="inferred from homology"/>
<comment type="similarity">
    <text evidence="1">Belongs to the transglycosylase Slt family.</text>
</comment>